<evidence type="ECO:0000256" key="5">
    <source>
        <dbReference type="ARBA" id="ARBA00023115"/>
    </source>
</evidence>
<dbReference type="HAMAP" id="MF_00198">
    <property type="entry name" value="Spermidine_synth"/>
    <property type="match status" value="1"/>
</dbReference>
<dbReference type="InterPro" id="IPR030374">
    <property type="entry name" value="PABS"/>
</dbReference>
<sequence length="326" mass="35528">MSQRETLIAATPAVNDAGMDAAMKGWFSEVSDEMWPGQAMSLKVEEVLFRGKSDFQDVMVFQSATYGKVLVLDGVIQCTERDEFSYQEMIAHLPLCSLHHEPKKVLVVGGGDGGVLREITRHRSVERLDIAEIDGVVIETAKKYFPGMSLGFDDPRVRVHVTDGIKWVGDAEAESYDAIIVDSSDPVGPAAVLFERDFFEKIHRALKPGGVVCTQGECVWLHAELIKDVLEMCKSIFVGGSVQYGFTTIPTYPSGQIGFVMCSKPDAAGKTVDFATPARPPPIAPEGSKLKPLRYYNAGVHAAAFVLPEFARAAVEPFVVKGTGQK</sequence>
<comment type="pathway">
    <text evidence="1">Amine and polyamine biosynthesis; spermidine biosynthesis; spermidine from putrescine: step 1/1.</text>
</comment>
<evidence type="ECO:0000256" key="1">
    <source>
        <dbReference type="ARBA" id="ARBA00005123"/>
    </source>
</evidence>
<dbReference type="Pfam" id="PF01564">
    <property type="entry name" value="Spermine_synth"/>
    <property type="match status" value="1"/>
</dbReference>
<evidence type="ECO:0000256" key="3">
    <source>
        <dbReference type="ARBA" id="ARBA00012455"/>
    </source>
</evidence>
<keyword evidence="11" id="KW-1185">Reference proteome</keyword>
<dbReference type="GO" id="GO:0005829">
    <property type="term" value="C:cytosol"/>
    <property type="evidence" value="ECO:0007669"/>
    <property type="project" value="TreeGrafter"/>
</dbReference>
<keyword evidence="5 7" id="KW-0620">Polyamine biosynthesis</keyword>
<accession>C1N0S9</accession>
<dbReference type="Gene3D" id="2.30.140.10">
    <property type="entry name" value="Spermidine synthase, tetramerisation domain"/>
    <property type="match status" value="1"/>
</dbReference>
<dbReference type="KEGG" id="mpp:MICPUCDRAFT_45807"/>
<dbReference type="GeneID" id="9686885"/>
<dbReference type="EC" id="2.5.1.16" evidence="3"/>
<evidence type="ECO:0000256" key="4">
    <source>
        <dbReference type="ARBA" id="ARBA00022679"/>
    </source>
</evidence>
<dbReference type="Proteomes" id="UP000001876">
    <property type="component" value="Unassembled WGS sequence"/>
</dbReference>
<proteinExistence type="inferred from homology"/>
<dbReference type="InterPro" id="IPR029063">
    <property type="entry name" value="SAM-dependent_MTases_sf"/>
</dbReference>
<dbReference type="InterPro" id="IPR001045">
    <property type="entry name" value="Spermi_synthase"/>
</dbReference>
<dbReference type="InterPro" id="IPR035246">
    <property type="entry name" value="Spermidine_synt_N"/>
</dbReference>
<dbReference type="PROSITE" id="PS01330">
    <property type="entry name" value="PABS_1"/>
    <property type="match status" value="1"/>
</dbReference>
<protein>
    <recommendedName>
        <fullName evidence="3">spermidine synthase</fullName>
        <ecNumber evidence="3">2.5.1.16</ecNumber>
    </recommendedName>
</protein>
<feature type="domain" description="PABS" evidence="9">
    <location>
        <begin position="24"/>
        <end position="264"/>
    </location>
</feature>
<dbReference type="InterPro" id="IPR030373">
    <property type="entry name" value="PABS_CS"/>
</dbReference>
<evidence type="ECO:0000256" key="8">
    <source>
        <dbReference type="RuleBase" id="RU003836"/>
    </source>
</evidence>
<dbReference type="PIRSF" id="PIRSF000502">
    <property type="entry name" value="Spermidine_synth"/>
    <property type="match status" value="1"/>
</dbReference>
<dbReference type="NCBIfam" id="TIGR00417">
    <property type="entry name" value="speE"/>
    <property type="match status" value="1"/>
</dbReference>
<gene>
    <name evidence="10" type="ORF">MICPUCDRAFT_45807</name>
</gene>
<dbReference type="eggNOG" id="KOG1562">
    <property type="taxonomic scope" value="Eukaryota"/>
</dbReference>
<organism evidence="11">
    <name type="scientific">Micromonas pusilla (strain CCMP1545)</name>
    <name type="common">Picoplanktonic green alga</name>
    <dbReference type="NCBI Taxonomy" id="564608"/>
    <lineage>
        <taxon>Eukaryota</taxon>
        <taxon>Viridiplantae</taxon>
        <taxon>Chlorophyta</taxon>
        <taxon>Mamiellophyceae</taxon>
        <taxon>Mamiellales</taxon>
        <taxon>Mamiellaceae</taxon>
        <taxon>Micromonas</taxon>
    </lineage>
</organism>
<comment type="similarity">
    <text evidence="2 8">Belongs to the spermidine/spermine synthase family.</text>
</comment>
<feature type="active site" description="Proton acceptor" evidence="7">
    <location>
        <position position="182"/>
    </location>
</feature>
<dbReference type="SUPFAM" id="SSF53335">
    <property type="entry name" value="S-adenosyl-L-methionine-dependent methyltransferases"/>
    <property type="match status" value="1"/>
</dbReference>
<dbReference type="PANTHER" id="PTHR11558">
    <property type="entry name" value="SPERMIDINE/SPERMINE SYNTHASE"/>
    <property type="match status" value="1"/>
</dbReference>
<dbReference type="OrthoDB" id="38125at2759"/>
<dbReference type="NCBIfam" id="NF002010">
    <property type="entry name" value="PRK00811.1"/>
    <property type="match status" value="1"/>
</dbReference>
<dbReference type="OMA" id="PCCMKAK"/>
<dbReference type="STRING" id="564608.C1N0S9"/>
<reference evidence="10 11" key="1">
    <citation type="journal article" date="2009" name="Science">
        <title>Green evolution and dynamic adaptations revealed by genomes of the marine picoeukaryotes Micromonas.</title>
        <authorList>
            <person name="Worden A.Z."/>
            <person name="Lee J.H."/>
            <person name="Mock T."/>
            <person name="Rouze P."/>
            <person name="Simmons M.P."/>
            <person name="Aerts A.L."/>
            <person name="Allen A.E."/>
            <person name="Cuvelier M.L."/>
            <person name="Derelle E."/>
            <person name="Everett M.V."/>
            <person name="Foulon E."/>
            <person name="Grimwood J."/>
            <person name="Gundlach H."/>
            <person name="Henrissat B."/>
            <person name="Napoli C."/>
            <person name="McDonald S.M."/>
            <person name="Parker M.S."/>
            <person name="Rombauts S."/>
            <person name="Salamov A."/>
            <person name="Von Dassow P."/>
            <person name="Badger J.H."/>
            <person name="Coutinho P.M."/>
            <person name="Demir E."/>
            <person name="Dubchak I."/>
            <person name="Gentemann C."/>
            <person name="Eikrem W."/>
            <person name="Gready J.E."/>
            <person name="John U."/>
            <person name="Lanier W."/>
            <person name="Lindquist E.A."/>
            <person name="Lucas S."/>
            <person name="Mayer K.F."/>
            <person name="Moreau H."/>
            <person name="Not F."/>
            <person name="Otillar R."/>
            <person name="Panaud O."/>
            <person name="Pangilinan J."/>
            <person name="Paulsen I."/>
            <person name="Piegu B."/>
            <person name="Poliakov A."/>
            <person name="Robbens S."/>
            <person name="Schmutz J."/>
            <person name="Toulza E."/>
            <person name="Wyss T."/>
            <person name="Zelensky A."/>
            <person name="Zhou K."/>
            <person name="Armbrust E.V."/>
            <person name="Bhattacharya D."/>
            <person name="Goodenough U.W."/>
            <person name="Van de Peer Y."/>
            <person name="Grigoriev I.V."/>
        </authorList>
    </citation>
    <scope>NUCLEOTIDE SEQUENCE [LARGE SCALE GENOMIC DNA]</scope>
    <source>
        <strain evidence="10 11">CCMP1545</strain>
    </source>
</reference>
<name>C1N0S9_MICPC</name>
<evidence type="ECO:0000259" key="9">
    <source>
        <dbReference type="PROSITE" id="PS51006"/>
    </source>
</evidence>
<dbReference type="InterPro" id="IPR037163">
    <property type="entry name" value="Spermidine_synt_N_sf"/>
</dbReference>
<dbReference type="PANTHER" id="PTHR11558:SF11">
    <property type="entry name" value="SPERMIDINE SYNTHASE"/>
    <property type="match status" value="1"/>
</dbReference>
<dbReference type="InterPro" id="IPR030668">
    <property type="entry name" value="Spermi_synthase_euk"/>
</dbReference>
<keyword evidence="4 7" id="KW-0808">Transferase</keyword>
<dbReference type="FunFam" id="3.40.50.150:FF:000013">
    <property type="entry name" value="Spermidine synthase"/>
    <property type="match status" value="1"/>
</dbReference>
<dbReference type="AlphaFoldDB" id="C1N0S9"/>
<evidence type="ECO:0000256" key="7">
    <source>
        <dbReference type="PROSITE-ProRule" id="PRU00354"/>
    </source>
</evidence>
<dbReference type="EMBL" id="GG663744">
    <property type="protein sequence ID" value="EEH54321.1"/>
    <property type="molecule type" value="Genomic_DNA"/>
</dbReference>
<evidence type="ECO:0000313" key="11">
    <source>
        <dbReference type="Proteomes" id="UP000001876"/>
    </source>
</evidence>
<comment type="catalytic activity">
    <reaction evidence="6">
        <text>S-adenosyl 3-(methylsulfanyl)propylamine + putrescine = S-methyl-5'-thioadenosine + spermidine + H(+)</text>
        <dbReference type="Rhea" id="RHEA:12721"/>
        <dbReference type="ChEBI" id="CHEBI:15378"/>
        <dbReference type="ChEBI" id="CHEBI:17509"/>
        <dbReference type="ChEBI" id="CHEBI:57443"/>
        <dbReference type="ChEBI" id="CHEBI:57834"/>
        <dbReference type="ChEBI" id="CHEBI:326268"/>
        <dbReference type="EC" id="2.5.1.16"/>
    </reaction>
</comment>
<dbReference type="Gene3D" id="3.40.50.150">
    <property type="entry name" value="Vaccinia Virus protein VP39"/>
    <property type="match status" value="1"/>
</dbReference>
<dbReference type="Pfam" id="PF17284">
    <property type="entry name" value="Spermine_synt_N"/>
    <property type="match status" value="1"/>
</dbReference>
<evidence type="ECO:0000256" key="2">
    <source>
        <dbReference type="ARBA" id="ARBA00007867"/>
    </source>
</evidence>
<evidence type="ECO:0000256" key="6">
    <source>
        <dbReference type="ARBA" id="ARBA00049307"/>
    </source>
</evidence>
<dbReference type="NCBIfam" id="NF037959">
    <property type="entry name" value="MFS_SpdSyn"/>
    <property type="match status" value="1"/>
</dbReference>
<dbReference type="GO" id="GO:0008295">
    <property type="term" value="P:spermidine biosynthetic process"/>
    <property type="evidence" value="ECO:0007669"/>
    <property type="project" value="TreeGrafter"/>
</dbReference>
<evidence type="ECO:0000313" key="10">
    <source>
        <dbReference type="EMBL" id="EEH54321.1"/>
    </source>
</evidence>
<dbReference type="GO" id="GO:0004766">
    <property type="term" value="F:spermidine synthase activity"/>
    <property type="evidence" value="ECO:0007669"/>
    <property type="project" value="UniProtKB-EC"/>
</dbReference>
<dbReference type="RefSeq" id="XP_003061691.1">
    <property type="nucleotide sequence ID" value="XM_003061645.1"/>
</dbReference>
<dbReference type="FunFam" id="2.30.140.10:FF:000013">
    <property type="entry name" value="Spermidine synthase"/>
    <property type="match status" value="1"/>
</dbReference>
<dbReference type="CDD" id="cd02440">
    <property type="entry name" value="AdoMet_MTases"/>
    <property type="match status" value="1"/>
</dbReference>
<dbReference type="PROSITE" id="PS51006">
    <property type="entry name" value="PABS_2"/>
    <property type="match status" value="1"/>
</dbReference>